<keyword evidence="2" id="KW-1133">Transmembrane helix</keyword>
<proteinExistence type="predicted"/>
<dbReference type="Proteomes" id="UP001221898">
    <property type="component" value="Unassembled WGS sequence"/>
</dbReference>
<evidence type="ECO:0000256" key="1">
    <source>
        <dbReference type="SAM" id="MobiDB-lite"/>
    </source>
</evidence>
<evidence type="ECO:0000256" key="2">
    <source>
        <dbReference type="SAM" id="Phobius"/>
    </source>
</evidence>
<reference evidence="3" key="1">
    <citation type="journal article" date="2023" name="Science">
        <title>Genome structures resolve the early diversification of teleost fishes.</title>
        <authorList>
            <person name="Parey E."/>
            <person name="Louis A."/>
            <person name="Montfort J."/>
            <person name="Bouchez O."/>
            <person name="Roques C."/>
            <person name="Iampietro C."/>
            <person name="Lluch J."/>
            <person name="Castinel A."/>
            <person name="Donnadieu C."/>
            <person name="Desvignes T."/>
            <person name="Floi Bucao C."/>
            <person name="Jouanno E."/>
            <person name="Wen M."/>
            <person name="Mejri S."/>
            <person name="Dirks R."/>
            <person name="Jansen H."/>
            <person name="Henkel C."/>
            <person name="Chen W.J."/>
            <person name="Zahm M."/>
            <person name="Cabau C."/>
            <person name="Klopp C."/>
            <person name="Thompson A.W."/>
            <person name="Robinson-Rechavi M."/>
            <person name="Braasch I."/>
            <person name="Lecointre G."/>
            <person name="Bobe J."/>
            <person name="Postlethwait J.H."/>
            <person name="Berthelot C."/>
            <person name="Roest Crollius H."/>
            <person name="Guiguen Y."/>
        </authorList>
    </citation>
    <scope>NUCLEOTIDE SEQUENCE</scope>
    <source>
        <strain evidence="3">NC1722</strain>
    </source>
</reference>
<evidence type="ECO:0008006" key="5">
    <source>
        <dbReference type="Google" id="ProtNLM"/>
    </source>
</evidence>
<keyword evidence="4" id="KW-1185">Reference proteome</keyword>
<organism evidence="3 4">
    <name type="scientific">Aldrovandia affinis</name>
    <dbReference type="NCBI Taxonomy" id="143900"/>
    <lineage>
        <taxon>Eukaryota</taxon>
        <taxon>Metazoa</taxon>
        <taxon>Chordata</taxon>
        <taxon>Craniata</taxon>
        <taxon>Vertebrata</taxon>
        <taxon>Euteleostomi</taxon>
        <taxon>Actinopterygii</taxon>
        <taxon>Neopterygii</taxon>
        <taxon>Teleostei</taxon>
        <taxon>Notacanthiformes</taxon>
        <taxon>Halosauridae</taxon>
        <taxon>Aldrovandia</taxon>
    </lineage>
</organism>
<protein>
    <recommendedName>
        <fullName evidence="5">Reverse transcriptase domain-containing protein</fullName>
    </recommendedName>
</protein>
<evidence type="ECO:0000313" key="3">
    <source>
        <dbReference type="EMBL" id="KAJ8352983.1"/>
    </source>
</evidence>
<dbReference type="AlphaFoldDB" id="A0AAD7R0W3"/>
<feature type="region of interest" description="Disordered" evidence="1">
    <location>
        <begin position="359"/>
        <end position="386"/>
    </location>
</feature>
<dbReference type="EMBL" id="JAINUG010001875">
    <property type="protein sequence ID" value="KAJ8352983.1"/>
    <property type="molecule type" value="Genomic_DNA"/>
</dbReference>
<comment type="caution">
    <text evidence="3">The sequence shown here is derived from an EMBL/GenBank/DDBJ whole genome shotgun (WGS) entry which is preliminary data.</text>
</comment>
<sequence>SIDQEKAFDRVQHGFLFGVLGRMGFGPGSLAGFACCGAERTAAFSWTEDIGDSGGFAVCEGGLKILARFWPARSGSELGGPTGPRRSRLGVWSRRQLSLTGKVVVVRSVLLPLLLHLAYVFPVPARAKLALTRAVFRFLWGGRYEYVSRELMFYLAGFFRHLEALTHVVPQADVRSPAYEAVVGQGEWRERASSGARPPLAVCSGAFAGARGPAPTWLFCERSVPPGVWALETVPHAFWGCPFVGEFWELVLGLLRRVGPGFVLSGDGVVFRRGLGVVPAVSAGVLWDVLGYAKWVLWEDRMVVVGKRVEVLRKESSFRSAEVADPVVSSPELSPLVAAVAVVEFGGASPSPLVEAAALPTTIDPETPREWGETTEPEGAAEAGWNFKARKRPLSGEHPEARGHKEGPSTSTLPVYNRFEVLAGSQEGPEFCTAMDLELASPPSVLSEADSWAAGNIEWEEDMERDPLELGDLGGAETL</sequence>
<feature type="transmembrane region" description="Helical" evidence="2">
    <location>
        <begin position="104"/>
        <end position="121"/>
    </location>
</feature>
<feature type="region of interest" description="Disordered" evidence="1">
    <location>
        <begin position="393"/>
        <end position="412"/>
    </location>
</feature>
<gene>
    <name evidence="3" type="ORF">AAFF_G00124770</name>
</gene>
<keyword evidence="2" id="KW-0472">Membrane</keyword>
<evidence type="ECO:0000313" key="4">
    <source>
        <dbReference type="Proteomes" id="UP001221898"/>
    </source>
</evidence>
<accession>A0AAD7R0W3</accession>
<keyword evidence="2" id="KW-0812">Transmembrane</keyword>
<feature type="compositionally biased region" description="Basic and acidic residues" evidence="1">
    <location>
        <begin position="394"/>
        <end position="407"/>
    </location>
</feature>
<feature type="non-terminal residue" evidence="3">
    <location>
        <position position="1"/>
    </location>
</feature>
<name>A0AAD7R0W3_9TELE</name>